<keyword evidence="3" id="KW-1185">Reference proteome</keyword>
<evidence type="ECO:0000313" key="3">
    <source>
        <dbReference type="Proteomes" id="UP000701801"/>
    </source>
</evidence>
<feature type="compositionally biased region" description="Low complexity" evidence="1">
    <location>
        <begin position="49"/>
        <end position="63"/>
    </location>
</feature>
<proteinExistence type="predicted"/>
<dbReference type="EMBL" id="CAJVRM010000039">
    <property type="protein sequence ID" value="CAG8972216.1"/>
    <property type="molecule type" value="Genomic_DNA"/>
</dbReference>
<evidence type="ECO:0000313" key="2">
    <source>
        <dbReference type="EMBL" id="CAG8972216.1"/>
    </source>
</evidence>
<gene>
    <name evidence="2" type="ORF">HYALB_00010995</name>
</gene>
<protein>
    <submittedName>
        <fullName evidence="2">Uncharacterized protein</fullName>
    </submittedName>
</protein>
<dbReference type="OrthoDB" id="10378523at2759"/>
<dbReference type="AlphaFoldDB" id="A0A9N9LIL2"/>
<evidence type="ECO:0000256" key="1">
    <source>
        <dbReference type="SAM" id="MobiDB-lite"/>
    </source>
</evidence>
<organism evidence="2 3">
    <name type="scientific">Hymenoscyphus albidus</name>
    <dbReference type="NCBI Taxonomy" id="595503"/>
    <lineage>
        <taxon>Eukaryota</taxon>
        <taxon>Fungi</taxon>
        <taxon>Dikarya</taxon>
        <taxon>Ascomycota</taxon>
        <taxon>Pezizomycotina</taxon>
        <taxon>Leotiomycetes</taxon>
        <taxon>Helotiales</taxon>
        <taxon>Helotiaceae</taxon>
        <taxon>Hymenoscyphus</taxon>
    </lineage>
</organism>
<comment type="caution">
    <text evidence="2">The sequence shown here is derived from an EMBL/GenBank/DDBJ whole genome shotgun (WGS) entry which is preliminary data.</text>
</comment>
<accession>A0A9N9LIL2</accession>
<name>A0A9N9LIL2_9HELO</name>
<feature type="compositionally biased region" description="Polar residues" evidence="1">
    <location>
        <begin position="1"/>
        <end position="20"/>
    </location>
</feature>
<reference evidence="2" key="1">
    <citation type="submission" date="2021-07" db="EMBL/GenBank/DDBJ databases">
        <authorList>
            <person name="Durling M."/>
        </authorList>
    </citation>
    <scope>NUCLEOTIDE SEQUENCE</scope>
</reference>
<dbReference type="Proteomes" id="UP000701801">
    <property type="component" value="Unassembled WGS sequence"/>
</dbReference>
<feature type="region of interest" description="Disordered" evidence="1">
    <location>
        <begin position="1"/>
        <end position="97"/>
    </location>
</feature>
<sequence>MDQSSLQPSSKTSQHQNCASPSKESSQSNQKNKKATNSPGFSSRAGCTPSPIKNTSSNTPSTSNRRRKSLVPARQVYIPINDSTDHWTDSEDEYDRNGRPRKARVTVKGYQAYLEKRKNKEQQYDIPRPTRKVEKLFENYQGQTGPPTDNSTKGFWVPKKEERGQLLDGETGGKNATVDRSLLEGELLLPGHPEFPEYGGIDASN</sequence>